<dbReference type="EMBL" id="JAPFFF010000055">
    <property type="protein sequence ID" value="KAK8838394.1"/>
    <property type="molecule type" value="Genomic_DNA"/>
</dbReference>
<reference evidence="1 2" key="1">
    <citation type="submission" date="2024-04" db="EMBL/GenBank/DDBJ databases">
        <title>Tritrichomonas musculus Genome.</title>
        <authorList>
            <person name="Alves-Ferreira E."/>
            <person name="Grigg M."/>
            <person name="Lorenzi H."/>
            <person name="Galac M."/>
        </authorList>
    </citation>
    <scope>NUCLEOTIDE SEQUENCE [LARGE SCALE GENOMIC DNA]</scope>
    <source>
        <strain evidence="1 2">EAF2021</strain>
    </source>
</reference>
<accession>A0ABR2GWU6</accession>
<protein>
    <submittedName>
        <fullName evidence="1">Uncharacterized protein</fullName>
    </submittedName>
</protein>
<dbReference type="Proteomes" id="UP001470230">
    <property type="component" value="Unassembled WGS sequence"/>
</dbReference>
<keyword evidence="2" id="KW-1185">Reference proteome</keyword>
<sequence length="375" mass="42629">MSMFSPKYHGRTFNVTFGTSEAQLKENNRYHIITNLDSFDLITNNWKGVEQSFSASEIDQGPTKKSPTILSFQTKKGNTYFLNTDPDPCEKLLEAIKPVLNIPNPEIRFLALSNILPTFQFSNRGIMMNLHKTIMTQCTQLLTTFHAKLQGSNSISGAFVDLFSCAYRMRYKNTDVLNTEETTKDLINQIRAYLTFYWCSAIQRAAKDSVESEDKQFYSNIISNAIETIGVASSGLGIPIDDLTNAVQSFPNNPDCLIQTSAEIRKKFQSFIETQFSTEPPLDRNNLTLLLNILLIGFSGLAAGIYQYDIDALAESTVFYTRAVFGNEGVEEKKKKLLEDKSQFLTELLRLLDGDRYEKNFQYIYCVWEMPDFTS</sequence>
<evidence type="ECO:0000313" key="2">
    <source>
        <dbReference type="Proteomes" id="UP001470230"/>
    </source>
</evidence>
<proteinExistence type="predicted"/>
<gene>
    <name evidence="1" type="ORF">M9Y10_033020</name>
</gene>
<evidence type="ECO:0000313" key="1">
    <source>
        <dbReference type="EMBL" id="KAK8838394.1"/>
    </source>
</evidence>
<name>A0ABR2GWU6_9EUKA</name>
<organism evidence="1 2">
    <name type="scientific">Tritrichomonas musculus</name>
    <dbReference type="NCBI Taxonomy" id="1915356"/>
    <lineage>
        <taxon>Eukaryota</taxon>
        <taxon>Metamonada</taxon>
        <taxon>Parabasalia</taxon>
        <taxon>Tritrichomonadida</taxon>
        <taxon>Tritrichomonadidae</taxon>
        <taxon>Tritrichomonas</taxon>
    </lineage>
</organism>
<comment type="caution">
    <text evidence="1">The sequence shown here is derived from an EMBL/GenBank/DDBJ whole genome shotgun (WGS) entry which is preliminary data.</text>
</comment>